<dbReference type="Pfam" id="PF02902">
    <property type="entry name" value="Peptidase_C48"/>
    <property type="match status" value="1"/>
</dbReference>
<evidence type="ECO:0000256" key="4">
    <source>
        <dbReference type="ARBA" id="ARBA00022807"/>
    </source>
</evidence>
<organism evidence="7 8">
    <name type="scientific">Arachis hypogaea</name>
    <name type="common">Peanut</name>
    <dbReference type="NCBI Taxonomy" id="3818"/>
    <lineage>
        <taxon>Eukaryota</taxon>
        <taxon>Viridiplantae</taxon>
        <taxon>Streptophyta</taxon>
        <taxon>Embryophyta</taxon>
        <taxon>Tracheophyta</taxon>
        <taxon>Spermatophyta</taxon>
        <taxon>Magnoliopsida</taxon>
        <taxon>eudicotyledons</taxon>
        <taxon>Gunneridae</taxon>
        <taxon>Pentapetalae</taxon>
        <taxon>rosids</taxon>
        <taxon>fabids</taxon>
        <taxon>Fabales</taxon>
        <taxon>Fabaceae</taxon>
        <taxon>Papilionoideae</taxon>
        <taxon>50 kb inversion clade</taxon>
        <taxon>dalbergioids sensu lato</taxon>
        <taxon>Dalbergieae</taxon>
        <taxon>Pterocarpus clade</taxon>
        <taxon>Arachis</taxon>
    </lineage>
</organism>
<feature type="domain" description="Ubiquitin-like protease family profile" evidence="6">
    <location>
        <begin position="182"/>
        <end position="339"/>
    </location>
</feature>
<feature type="region of interest" description="Disordered" evidence="5">
    <location>
        <begin position="38"/>
        <end position="121"/>
    </location>
</feature>
<keyword evidence="8" id="KW-1185">Reference proteome</keyword>
<evidence type="ECO:0000256" key="2">
    <source>
        <dbReference type="ARBA" id="ARBA00022670"/>
    </source>
</evidence>
<dbReference type="GO" id="GO:0016926">
    <property type="term" value="P:protein desumoylation"/>
    <property type="evidence" value="ECO:0007669"/>
    <property type="project" value="TreeGrafter"/>
</dbReference>
<proteinExistence type="inferred from homology"/>
<dbReference type="InterPro" id="IPR003653">
    <property type="entry name" value="Peptidase_C48_C"/>
</dbReference>
<dbReference type="Gene3D" id="3.40.395.10">
    <property type="entry name" value="Adenoviral Proteinase, Chain A"/>
    <property type="match status" value="1"/>
</dbReference>
<gene>
    <name evidence="7" type="ORF">Ahy_B03g063418</name>
</gene>
<evidence type="ECO:0000256" key="3">
    <source>
        <dbReference type="ARBA" id="ARBA00022801"/>
    </source>
</evidence>
<keyword evidence="3" id="KW-0378">Hydrolase</keyword>
<evidence type="ECO:0000256" key="5">
    <source>
        <dbReference type="SAM" id="MobiDB-lite"/>
    </source>
</evidence>
<reference evidence="7 8" key="1">
    <citation type="submission" date="2019-01" db="EMBL/GenBank/DDBJ databases">
        <title>Sequencing of cultivated peanut Arachis hypogaea provides insights into genome evolution and oil improvement.</title>
        <authorList>
            <person name="Chen X."/>
        </authorList>
    </citation>
    <scope>NUCLEOTIDE SEQUENCE [LARGE SCALE GENOMIC DNA]</scope>
    <source>
        <strain evidence="8">cv. Fuhuasheng</strain>
        <tissue evidence="7">Leaves</tissue>
    </source>
</reference>
<keyword evidence="4" id="KW-0788">Thiol protease</keyword>
<comment type="similarity">
    <text evidence="1">Belongs to the peptidase C48 family.</text>
</comment>
<dbReference type="GO" id="GO:0005634">
    <property type="term" value="C:nucleus"/>
    <property type="evidence" value="ECO:0007669"/>
    <property type="project" value="TreeGrafter"/>
</dbReference>
<dbReference type="PROSITE" id="PS50600">
    <property type="entry name" value="ULP_PROTEASE"/>
    <property type="match status" value="1"/>
</dbReference>
<feature type="compositionally biased region" description="Basic residues" evidence="5">
    <location>
        <begin position="72"/>
        <end position="85"/>
    </location>
</feature>
<dbReference type="InterPro" id="IPR038765">
    <property type="entry name" value="Papain-like_cys_pep_sf"/>
</dbReference>
<keyword evidence="2" id="KW-0645">Protease</keyword>
<dbReference type="EMBL" id="SDMP01000013">
    <property type="protein sequence ID" value="RYR18806.1"/>
    <property type="molecule type" value="Genomic_DNA"/>
</dbReference>
<dbReference type="PANTHER" id="PTHR12606">
    <property type="entry name" value="SENTRIN/SUMO-SPECIFIC PROTEASE"/>
    <property type="match status" value="1"/>
</dbReference>
<dbReference type="Proteomes" id="UP000289738">
    <property type="component" value="Chromosome B03"/>
</dbReference>
<feature type="compositionally biased region" description="Basic and acidic residues" evidence="5">
    <location>
        <begin position="103"/>
        <end position="112"/>
    </location>
</feature>
<sequence>MLAKIHNKEHQHHPSIAVRCSCQNSMPSKWRLRIEGVANDDDHLPETTPVDGDDPTYAPTLDANFSMNHMPFRSKRSKRATRNRRSARDKTQLTKPANLVDLTGERDRETRRPSRGRSKSLDGVVHESELLCMNAEKIPKTFNLAFDPTRCMDLAGVGLAVATYIFSKDLPRGIEILADVGHCVTDRTLLTLVPNERVMDNVITVVITMLSKTSSSHHWFMPTMIMGINYLLITNLDAVVSNHMKYKVDKVIEIFQPIWTDGHWYLMVVDLRRQKLVYFDSLKCTRETESKKLSMTHVALHLESLTIGPKWLSKSTMERPRFSLFKYEEPFVPQQHRLS</sequence>
<evidence type="ECO:0000313" key="8">
    <source>
        <dbReference type="Proteomes" id="UP000289738"/>
    </source>
</evidence>
<dbReference type="GO" id="GO:0016929">
    <property type="term" value="F:deSUMOylase activity"/>
    <property type="evidence" value="ECO:0007669"/>
    <property type="project" value="TreeGrafter"/>
</dbReference>
<dbReference type="GO" id="GO:0006508">
    <property type="term" value="P:proteolysis"/>
    <property type="evidence" value="ECO:0007669"/>
    <property type="project" value="UniProtKB-KW"/>
</dbReference>
<dbReference type="PANTHER" id="PTHR12606:SF1">
    <property type="entry name" value="UBIQUITIN-LIKE-SPECIFIC PROTEASE 1A"/>
    <property type="match status" value="1"/>
</dbReference>
<evidence type="ECO:0000259" key="6">
    <source>
        <dbReference type="PROSITE" id="PS50600"/>
    </source>
</evidence>
<name>A0A444ZXD1_ARAHY</name>
<accession>A0A444ZXD1</accession>
<evidence type="ECO:0000256" key="1">
    <source>
        <dbReference type="ARBA" id="ARBA00005234"/>
    </source>
</evidence>
<protein>
    <recommendedName>
        <fullName evidence="6">Ubiquitin-like protease family profile domain-containing protein</fullName>
    </recommendedName>
</protein>
<evidence type="ECO:0000313" key="7">
    <source>
        <dbReference type="EMBL" id="RYR18806.1"/>
    </source>
</evidence>
<comment type="caution">
    <text evidence="7">The sequence shown here is derived from an EMBL/GenBank/DDBJ whole genome shotgun (WGS) entry which is preliminary data.</text>
</comment>
<dbReference type="AlphaFoldDB" id="A0A444ZXD1"/>
<dbReference type="SUPFAM" id="SSF54001">
    <property type="entry name" value="Cysteine proteinases"/>
    <property type="match status" value="1"/>
</dbReference>